<evidence type="ECO:0000313" key="6">
    <source>
        <dbReference type="EMBL" id="JAS27505.1"/>
    </source>
</evidence>
<feature type="transmembrane region" description="Helical" evidence="3">
    <location>
        <begin position="612"/>
        <end position="639"/>
    </location>
</feature>
<dbReference type="PANTHER" id="PTHR24366">
    <property type="entry name" value="IG(IMMUNOGLOBULIN) AND LRR(LEUCINE RICH REPEAT) DOMAINS"/>
    <property type="match status" value="1"/>
</dbReference>
<proteinExistence type="predicted"/>
<keyword evidence="1" id="KW-0433">Leucine-rich repeat</keyword>
<keyword evidence="4" id="KW-0732">Signal</keyword>
<dbReference type="EMBL" id="GEDC01009793">
    <property type="protein sequence ID" value="JAS27505.1"/>
    <property type="molecule type" value="Transcribed_RNA"/>
</dbReference>
<organism evidence="6">
    <name type="scientific">Clastoptera arizonana</name>
    <name type="common">Arizona spittle bug</name>
    <dbReference type="NCBI Taxonomy" id="38151"/>
    <lineage>
        <taxon>Eukaryota</taxon>
        <taxon>Metazoa</taxon>
        <taxon>Ecdysozoa</taxon>
        <taxon>Arthropoda</taxon>
        <taxon>Hexapoda</taxon>
        <taxon>Insecta</taxon>
        <taxon>Pterygota</taxon>
        <taxon>Neoptera</taxon>
        <taxon>Paraneoptera</taxon>
        <taxon>Hemiptera</taxon>
        <taxon>Auchenorrhyncha</taxon>
        <taxon>Cercopoidea</taxon>
        <taxon>Clastopteridae</taxon>
        <taxon>Clastoptera</taxon>
    </lineage>
</organism>
<dbReference type="Gene3D" id="3.80.10.10">
    <property type="entry name" value="Ribonuclease Inhibitor"/>
    <property type="match status" value="3"/>
</dbReference>
<feature type="signal peptide" evidence="4">
    <location>
        <begin position="1"/>
        <end position="26"/>
    </location>
</feature>
<feature type="chain" id="PRO_5008581411" description="LRRCT domain-containing protein" evidence="4">
    <location>
        <begin position="27"/>
        <end position="720"/>
    </location>
</feature>
<dbReference type="EMBL" id="GEDC01026657">
    <property type="protein sequence ID" value="JAS10641.1"/>
    <property type="molecule type" value="Transcribed_RNA"/>
</dbReference>
<dbReference type="PANTHER" id="PTHR24366:SF96">
    <property type="entry name" value="LEUCINE RICH REPEAT CONTAINING 53"/>
    <property type="match status" value="1"/>
</dbReference>
<keyword evidence="3" id="KW-0812">Transmembrane</keyword>
<evidence type="ECO:0000256" key="4">
    <source>
        <dbReference type="SAM" id="SignalP"/>
    </source>
</evidence>
<dbReference type="SMART" id="SM00369">
    <property type="entry name" value="LRR_TYP"/>
    <property type="match status" value="12"/>
</dbReference>
<dbReference type="InterPro" id="IPR032675">
    <property type="entry name" value="LRR_dom_sf"/>
</dbReference>
<name>A0A1B6DP94_9HEMI</name>
<gene>
    <name evidence="5" type="ORF">g.26693</name>
    <name evidence="6" type="ORF">g.26695</name>
</gene>
<evidence type="ECO:0000256" key="3">
    <source>
        <dbReference type="SAM" id="Phobius"/>
    </source>
</evidence>
<keyword evidence="3" id="KW-0472">Membrane</keyword>
<dbReference type="InterPro" id="IPR003591">
    <property type="entry name" value="Leu-rich_rpt_typical-subtyp"/>
</dbReference>
<dbReference type="PRINTS" id="PR00019">
    <property type="entry name" value="LEURICHRPT"/>
</dbReference>
<accession>A0A1B6DP94</accession>
<evidence type="ECO:0000313" key="5">
    <source>
        <dbReference type="EMBL" id="JAS10641.1"/>
    </source>
</evidence>
<dbReference type="Pfam" id="PF13855">
    <property type="entry name" value="LRR_8"/>
    <property type="match status" value="5"/>
</dbReference>
<protein>
    <recommendedName>
        <fullName evidence="7">LRRCT domain-containing protein</fullName>
    </recommendedName>
</protein>
<dbReference type="AlphaFoldDB" id="A0A1B6DP94"/>
<reference evidence="6" key="1">
    <citation type="submission" date="2015-12" db="EMBL/GenBank/DDBJ databases">
        <title>De novo transcriptome assembly of four potential Pierce s Disease insect vectors from Arizona vineyards.</title>
        <authorList>
            <person name="Tassone E.E."/>
        </authorList>
    </citation>
    <scope>NUCLEOTIDE SEQUENCE</scope>
</reference>
<evidence type="ECO:0000256" key="1">
    <source>
        <dbReference type="ARBA" id="ARBA00022614"/>
    </source>
</evidence>
<evidence type="ECO:0008006" key="7">
    <source>
        <dbReference type="Google" id="ProtNLM"/>
    </source>
</evidence>
<dbReference type="PROSITE" id="PS51450">
    <property type="entry name" value="LRR"/>
    <property type="match status" value="5"/>
</dbReference>
<dbReference type="SUPFAM" id="SSF52058">
    <property type="entry name" value="L domain-like"/>
    <property type="match status" value="1"/>
</dbReference>
<keyword evidence="3" id="KW-1133">Transmembrane helix</keyword>
<keyword evidence="2" id="KW-0677">Repeat</keyword>
<sequence length="720" mass="82280">MQNMLNFNVESTMKLLILLFVASGYAADYCPKHCTCVRPNGGAIATCTRLDPLNQQFSDDIAHLVLKSEEKITFEDGIFLKLGLDQLYTIQAINTSLESVHVNAFSGLSKLNEIDLSDNNIILIHPDTFKNNSNLKTLTLSGNPLQLTQVLESKQNYFLSSSTLRNLELSRCQLTELKPNTFSHLPNLEYINLSSNLLKNLDSNTFESVKFLDEIDLSNNNISSFTTELFYDIDDLSILNLRNNSLTNFDYVDIADLKQLDLSYNHLTEINSQTFDGVPDLTHLNISNNRIERISEDALTDMSALRYLDLSYNSLKGPLPEYLLEQNKELETLHLAGNKNLGEFRRFAGHFSLLYKLDISNCGLRVIKNDSFHSMPYIAILDMSTNSFNSLPKGLFSNLHRLNDLELAHNNLEKLDTDLFINNSHLRKLNLHSNQLSHVPITVFKTTPLLTILDLSNNFISYLWRLENTEYINSNNFLSKLEFLNLNGNQLKFVHRSNFEIFTSLKTLDIFNNPIKCDKLFATFIEWLISHNIKSAKYVGKSGKIELESELKNIEWQDLWRMVCDEPYSKPAIDKTQDENNEDVINNTIFITDRIDTFEVEEREMVKVEEAYIWPMVLFILCGFTVILAVGNLLVLVIYKLRDSNLYSSGSYKSAFIAPFRHTGMTSDGSSRYHKLYEECSVPNPPTVKTNVFTAPIMDSLAKLHYSVITKPQSKDENLV</sequence>
<dbReference type="InterPro" id="IPR001611">
    <property type="entry name" value="Leu-rich_rpt"/>
</dbReference>
<evidence type="ECO:0000256" key="2">
    <source>
        <dbReference type="ARBA" id="ARBA00022737"/>
    </source>
</evidence>